<evidence type="ECO:0000256" key="4">
    <source>
        <dbReference type="PIRSR" id="PIRSR006806-1"/>
    </source>
</evidence>
<dbReference type="SUPFAM" id="SSF100950">
    <property type="entry name" value="NagB/RpiA/CoA transferase-like"/>
    <property type="match status" value="1"/>
</dbReference>
<dbReference type="GO" id="GO:0009396">
    <property type="term" value="P:folic acid-containing compound biosynthetic process"/>
    <property type="evidence" value="ECO:0007669"/>
    <property type="project" value="TreeGrafter"/>
</dbReference>
<dbReference type="PANTHER" id="PTHR23407:SF1">
    <property type="entry name" value="5-FORMYLTETRAHYDROFOLATE CYCLO-LIGASE"/>
    <property type="match status" value="1"/>
</dbReference>
<dbReference type="GO" id="GO:0046872">
    <property type="term" value="F:metal ion binding"/>
    <property type="evidence" value="ECO:0007669"/>
    <property type="project" value="UniProtKB-KW"/>
</dbReference>
<evidence type="ECO:0000256" key="3">
    <source>
        <dbReference type="ARBA" id="ARBA00022840"/>
    </source>
</evidence>
<keyword evidence="2 4" id="KW-0547">Nucleotide-binding</keyword>
<organism evidence="6 7">
    <name type="scientific">Xanthomonas graminis pv. phlei</name>
    <dbReference type="NCBI Taxonomy" id="487906"/>
    <lineage>
        <taxon>Bacteria</taxon>
        <taxon>Pseudomonadati</taxon>
        <taxon>Pseudomonadota</taxon>
        <taxon>Gammaproteobacteria</taxon>
        <taxon>Lysobacterales</taxon>
        <taxon>Lysobacteraceae</taxon>
        <taxon>Xanthomonas</taxon>
        <taxon>Xanthomonas translucens group</taxon>
        <taxon>Xanthomonas graminis</taxon>
    </lineage>
</organism>
<keyword evidence="6" id="KW-0436">Ligase</keyword>
<dbReference type="Proteomes" id="UP000045978">
    <property type="component" value="Unassembled WGS sequence"/>
</dbReference>
<dbReference type="GO" id="GO:0035999">
    <property type="term" value="P:tetrahydrofolate interconversion"/>
    <property type="evidence" value="ECO:0007669"/>
    <property type="project" value="TreeGrafter"/>
</dbReference>
<accession>A0A0K3A1K1</accession>
<protein>
    <recommendedName>
        <fullName evidence="5">5-formyltetrahydrofolate cyclo-ligase</fullName>
        <ecNumber evidence="5">6.3.3.2</ecNumber>
    </recommendedName>
</protein>
<keyword evidence="5" id="KW-0460">Magnesium</keyword>
<dbReference type="GO" id="GO:0030272">
    <property type="term" value="F:5-formyltetrahydrofolate cyclo-ligase activity"/>
    <property type="evidence" value="ECO:0007669"/>
    <property type="project" value="UniProtKB-EC"/>
</dbReference>
<evidence type="ECO:0000256" key="5">
    <source>
        <dbReference type="RuleBase" id="RU361279"/>
    </source>
</evidence>
<name>A0A0K3A1K1_9XANT</name>
<dbReference type="InterPro" id="IPR037171">
    <property type="entry name" value="NagB/RpiA_transferase-like"/>
</dbReference>
<dbReference type="AlphaFoldDB" id="A0A0K3A1K1"/>
<dbReference type="Gene3D" id="3.40.50.10420">
    <property type="entry name" value="NagB/RpiA/CoA transferase-like"/>
    <property type="match status" value="1"/>
</dbReference>
<gene>
    <name evidence="6" type="ORF">XTPLMG730_3276</name>
</gene>
<evidence type="ECO:0000256" key="2">
    <source>
        <dbReference type="ARBA" id="ARBA00022741"/>
    </source>
</evidence>
<feature type="binding site" evidence="4">
    <location>
        <position position="57"/>
    </location>
    <ligand>
        <name>substrate</name>
    </ligand>
</feature>
<dbReference type="EMBL" id="CXOJ01000085">
    <property type="protein sequence ID" value="CTP91788.1"/>
    <property type="molecule type" value="Genomic_DNA"/>
</dbReference>
<dbReference type="PIRSF" id="PIRSF006806">
    <property type="entry name" value="FTHF_cligase"/>
    <property type="match status" value="1"/>
</dbReference>
<dbReference type="NCBIfam" id="TIGR02727">
    <property type="entry name" value="MTHFS_bact"/>
    <property type="match status" value="1"/>
</dbReference>
<dbReference type="Pfam" id="PF01812">
    <property type="entry name" value="5-FTHF_cyc-lig"/>
    <property type="match status" value="1"/>
</dbReference>
<evidence type="ECO:0000313" key="6">
    <source>
        <dbReference type="EMBL" id="CTP91788.1"/>
    </source>
</evidence>
<keyword evidence="3 4" id="KW-0067">ATP-binding</keyword>
<feature type="binding site" evidence="4">
    <location>
        <begin position="133"/>
        <end position="141"/>
    </location>
    <ligand>
        <name>ATP</name>
        <dbReference type="ChEBI" id="CHEBI:30616"/>
    </ligand>
</feature>
<dbReference type="InterPro" id="IPR002698">
    <property type="entry name" value="FTHF_cligase"/>
</dbReference>
<comment type="cofactor">
    <cofactor evidence="5">
        <name>Mg(2+)</name>
        <dbReference type="ChEBI" id="CHEBI:18420"/>
    </cofactor>
</comment>
<evidence type="ECO:0000313" key="7">
    <source>
        <dbReference type="Proteomes" id="UP000045978"/>
    </source>
</evidence>
<dbReference type="EC" id="6.3.3.2" evidence="5"/>
<comment type="similarity">
    <text evidence="1 5">Belongs to the 5-formyltetrahydrofolate cyclo-ligase family.</text>
</comment>
<dbReference type="RefSeq" id="WP_009578386.1">
    <property type="nucleotide sequence ID" value="NZ_CP076251.1"/>
</dbReference>
<evidence type="ECO:0000256" key="1">
    <source>
        <dbReference type="ARBA" id="ARBA00010638"/>
    </source>
</evidence>
<proteinExistence type="inferred from homology"/>
<comment type="catalytic activity">
    <reaction evidence="5">
        <text>(6S)-5-formyl-5,6,7,8-tetrahydrofolate + ATP = (6R)-5,10-methenyltetrahydrofolate + ADP + phosphate</text>
        <dbReference type="Rhea" id="RHEA:10488"/>
        <dbReference type="ChEBI" id="CHEBI:30616"/>
        <dbReference type="ChEBI" id="CHEBI:43474"/>
        <dbReference type="ChEBI" id="CHEBI:57455"/>
        <dbReference type="ChEBI" id="CHEBI:57457"/>
        <dbReference type="ChEBI" id="CHEBI:456216"/>
        <dbReference type="EC" id="6.3.3.2"/>
    </reaction>
</comment>
<dbReference type="PANTHER" id="PTHR23407">
    <property type="entry name" value="ATPASE INHIBITOR/5-FORMYLTETRAHYDROFOLATE CYCLO-LIGASE"/>
    <property type="match status" value="1"/>
</dbReference>
<dbReference type="GO" id="GO:0005524">
    <property type="term" value="F:ATP binding"/>
    <property type="evidence" value="ECO:0007669"/>
    <property type="project" value="UniProtKB-KW"/>
</dbReference>
<dbReference type="InterPro" id="IPR024185">
    <property type="entry name" value="FTHF_cligase-like_sf"/>
</dbReference>
<reference evidence="6 7" key="1">
    <citation type="submission" date="2015-07" db="EMBL/GenBank/DDBJ databases">
        <authorList>
            <person name="Noorani M."/>
        </authorList>
    </citation>
    <scope>NUCLEOTIDE SEQUENCE [LARGE SCALE GENOMIC DNA]</scope>
    <source>
        <strain evidence="6">LMG730</strain>
    </source>
</reference>
<sequence>MTSDQRDSLRQQLRARRRALSAPERLAAADALAQRLLDLPFAPQHGHVAGYWAMDGEIALHRWQLSLPAGVQYCLPVLSGKTLRFAPWRPGQPLTANRYGIPEPDVAAAATLAPEQMALVVAPLVGFDAGGGRLGMGGGWYDRSFAFRQRQAPAPWLVGAAFAVQQVAALPVAAWDVALDAVCTDSLTLLTATDFPA</sequence>
<feature type="binding site" evidence="4">
    <location>
        <begin position="6"/>
        <end position="10"/>
    </location>
    <ligand>
        <name>ATP</name>
        <dbReference type="ChEBI" id="CHEBI:30616"/>
    </ligand>
</feature>
<keyword evidence="5" id="KW-0479">Metal-binding</keyword>